<name>A0A0F9BGR7_9ZZZZ</name>
<evidence type="ECO:0000259" key="1">
    <source>
        <dbReference type="Pfam" id="PF05970"/>
    </source>
</evidence>
<feature type="non-terminal residue" evidence="2">
    <location>
        <position position="162"/>
    </location>
</feature>
<reference evidence="2" key="1">
    <citation type="journal article" date="2015" name="Nature">
        <title>Complex archaea that bridge the gap between prokaryotes and eukaryotes.</title>
        <authorList>
            <person name="Spang A."/>
            <person name="Saw J.H."/>
            <person name="Jorgensen S.L."/>
            <person name="Zaremba-Niedzwiedzka K."/>
            <person name="Martijn J."/>
            <person name="Lind A.E."/>
            <person name="van Eijk R."/>
            <person name="Schleper C."/>
            <person name="Guy L."/>
            <person name="Ettema T.J."/>
        </authorList>
    </citation>
    <scope>NUCLEOTIDE SEQUENCE</scope>
</reference>
<sequence length="162" mass="17794">MKNVSDDQEILKTLRSGQNTFITGSAGSGKSYIASDFGRSATRATITATTGIAALTVKGETVHRFLGLGITARPEEAGRVIGKWNRIKNSTKPWDIAKWQLMQNLDTLIIDEASMLRRDQFELIDIVLSFIKDLPVVFGGVQMVLVGDFFQLPLVVTVADIH</sequence>
<proteinExistence type="predicted"/>
<dbReference type="PANTHER" id="PTHR47642:SF5">
    <property type="entry name" value="ATP-DEPENDENT DNA HELICASE"/>
    <property type="match status" value="1"/>
</dbReference>
<comment type="caution">
    <text evidence="2">The sequence shown here is derived from an EMBL/GenBank/DDBJ whole genome shotgun (WGS) entry which is preliminary data.</text>
</comment>
<dbReference type="Pfam" id="PF05970">
    <property type="entry name" value="PIF1"/>
    <property type="match status" value="1"/>
</dbReference>
<dbReference type="GO" id="GO:0000723">
    <property type="term" value="P:telomere maintenance"/>
    <property type="evidence" value="ECO:0007669"/>
    <property type="project" value="InterPro"/>
</dbReference>
<accession>A0A0F9BGR7</accession>
<dbReference type="AlphaFoldDB" id="A0A0F9BGR7"/>
<dbReference type="PANTHER" id="PTHR47642">
    <property type="entry name" value="ATP-DEPENDENT DNA HELICASE"/>
    <property type="match status" value="1"/>
</dbReference>
<dbReference type="GO" id="GO:0003678">
    <property type="term" value="F:DNA helicase activity"/>
    <property type="evidence" value="ECO:0007669"/>
    <property type="project" value="InterPro"/>
</dbReference>
<dbReference type="InterPro" id="IPR051055">
    <property type="entry name" value="PIF1_helicase"/>
</dbReference>
<dbReference type="GO" id="GO:0006281">
    <property type="term" value="P:DNA repair"/>
    <property type="evidence" value="ECO:0007669"/>
    <property type="project" value="InterPro"/>
</dbReference>
<dbReference type="Gene3D" id="3.40.50.300">
    <property type="entry name" value="P-loop containing nucleotide triphosphate hydrolases"/>
    <property type="match status" value="1"/>
</dbReference>
<protein>
    <recommendedName>
        <fullName evidence="1">DNA helicase Pif1-like DEAD-box helicase domain-containing protein</fullName>
    </recommendedName>
</protein>
<organism evidence="2">
    <name type="scientific">marine sediment metagenome</name>
    <dbReference type="NCBI Taxonomy" id="412755"/>
    <lineage>
        <taxon>unclassified sequences</taxon>
        <taxon>metagenomes</taxon>
        <taxon>ecological metagenomes</taxon>
    </lineage>
</organism>
<gene>
    <name evidence="2" type="ORF">LCGC14_2729410</name>
</gene>
<dbReference type="SUPFAM" id="SSF52540">
    <property type="entry name" value="P-loop containing nucleoside triphosphate hydrolases"/>
    <property type="match status" value="1"/>
</dbReference>
<dbReference type="InterPro" id="IPR010285">
    <property type="entry name" value="DNA_helicase_pif1-like_DEAD"/>
</dbReference>
<dbReference type="InterPro" id="IPR027417">
    <property type="entry name" value="P-loop_NTPase"/>
</dbReference>
<evidence type="ECO:0000313" key="2">
    <source>
        <dbReference type="EMBL" id="KKK89804.1"/>
    </source>
</evidence>
<dbReference type="EMBL" id="LAZR01049371">
    <property type="protein sequence ID" value="KKK89804.1"/>
    <property type="molecule type" value="Genomic_DNA"/>
</dbReference>
<feature type="domain" description="DNA helicase Pif1-like DEAD-box helicase" evidence="1">
    <location>
        <begin position="15"/>
        <end position="157"/>
    </location>
</feature>